<dbReference type="InterPro" id="IPR006612">
    <property type="entry name" value="THAP_Znf"/>
</dbReference>
<evidence type="ECO:0008006" key="12">
    <source>
        <dbReference type="Google" id="ProtNLM"/>
    </source>
</evidence>
<feature type="binding site" evidence="6">
    <location>
        <position position="289"/>
    </location>
    <ligand>
        <name>Zn(2+)</name>
        <dbReference type="ChEBI" id="CHEBI:29105"/>
    </ligand>
</feature>
<evidence type="ECO:0000313" key="10">
    <source>
        <dbReference type="EMBL" id="CAH1102493.1"/>
    </source>
</evidence>
<proteinExistence type="predicted"/>
<dbReference type="GO" id="GO:0008270">
    <property type="term" value="F:zinc ion binding"/>
    <property type="evidence" value="ECO:0007669"/>
    <property type="project" value="UniProtKB-UniRule"/>
</dbReference>
<dbReference type="GO" id="GO:0003677">
    <property type="term" value="F:DNA binding"/>
    <property type="evidence" value="ECO:0007669"/>
    <property type="project" value="UniProtKB-UniRule"/>
</dbReference>
<dbReference type="Pfam" id="PF05485">
    <property type="entry name" value="THAP"/>
    <property type="match status" value="1"/>
</dbReference>
<evidence type="ECO:0000256" key="7">
    <source>
        <dbReference type="SAM" id="MobiDB-lite"/>
    </source>
</evidence>
<evidence type="ECO:0000256" key="4">
    <source>
        <dbReference type="ARBA" id="ARBA00023125"/>
    </source>
</evidence>
<dbReference type="SMART" id="SM00868">
    <property type="entry name" value="zf-AD"/>
    <property type="match status" value="1"/>
</dbReference>
<feature type="domain" description="ZAD" evidence="9">
    <location>
        <begin position="221"/>
        <end position="313"/>
    </location>
</feature>
<keyword evidence="11" id="KW-1185">Reference proteome</keyword>
<keyword evidence="3 6" id="KW-0862">Zinc</keyword>
<dbReference type="GO" id="GO:0005634">
    <property type="term" value="C:nucleus"/>
    <property type="evidence" value="ECO:0007669"/>
    <property type="project" value="InterPro"/>
</dbReference>
<feature type="compositionally biased region" description="Low complexity" evidence="7">
    <location>
        <begin position="354"/>
        <end position="375"/>
    </location>
</feature>
<feature type="region of interest" description="Disordered" evidence="7">
    <location>
        <begin position="186"/>
        <end position="215"/>
    </location>
</feature>
<dbReference type="SUPFAM" id="SSF57716">
    <property type="entry name" value="Glucocorticoid receptor-like (DNA-binding domain)"/>
    <property type="match status" value="1"/>
</dbReference>
<dbReference type="AlphaFoldDB" id="A0A9P0CLU6"/>
<evidence type="ECO:0000313" key="11">
    <source>
        <dbReference type="Proteomes" id="UP001153636"/>
    </source>
</evidence>
<organism evidence="10 11">
    <name type="scientific">Psylliodes chrysocephalus</name>
    <dbReference type="NCBI Taxonomy" id="3402493"/>
    <lineage>
        <taxon>Eukaryota</taxon>
        <taxon>Metazoa</taxon>
        <taxon>Ecdysozoa</taxon>
        <taxon>Arthropoda</taxon>
        <taxon>Hexapoda</taxon>
        <taxon>Insecta</taxon>
        <taxon>Pterygota</taxon>
        <taxon>Neoptera</taxon>
        <taxon>Endopterygota</taxon>
        <taxon>Coleoptera</taxon>
        <taxon>Polyphaga</taxon>
        <taxon>Cucujiformia</taxon>
        <taxon>Chrysomeloidea</taxon>
        <taxon>Chrysomelidae</taxon>
        <taxon>Galerucinae</taxon>
        <taxon>Alticini</taxon>
        <taxon>Psylliodes</taxon>
    </lineage>
</organism>
<feature type="binding site" evidence="6">
    <location>
        <position position="223"/>
    </location>
    <ligand>
        <name>Zn(2+)</name>
        <dbReference type="ChEBI" id="CHEBI:29105"/>
    </ligand>
</feature>
<accession>A0A9P0CLU6</accession>
<sequence length="552" mass="62124">MGEKKSGQVCAVKNCFIRGYNSKKKFYRFPRDPIRARIWAMKANRADLLEKQKDLNRSYRLCENHFEENMFMNHLHTRLVGTAMPTLFPPFENSSRTVNNDHSYSASPLLFAKIRVLVDRRLVVVPALAEDDRTLVPAVGGLAKLRATGAEPSTSAASHDELQTESDLAIEHVDVGSVSTSCEEQSDSNLEFLPESEEPPLPTTYPKPSSSSTLPPKDMKTYCRLCLKPVTKVQMICLGDFHDINYPSRTVQFKRNKILQTEMYLRMIRIVMPNFDHNLVFNPVMCNDCSTRLQMASDFVEQCMTTQKVIQEFKETHCPSEEMVSCEDVVYNKSLLQPDFEEGPTQPKQRKIVPKPSTSKSVAKSKAAVKPSPSVEQPNETQTFPPDEEFQHSSENIKIENMDGEEMEFEDKYEVTPEEICFIKQEPVEEAPRIKTDDAIHTNVPIKTEREYSLLTNSVVKSEPCSTSTSDYTIMTDPNNVKQFSAADVSCNLNSNNSSSLVHAVDLPSSSNIPISNYCPGIQNIAPEACINAVNPTAFSSVNSQFENSQNR</sequence>
<dbReference type="PROSITE" id="PS51915">
    <property type="entry name" value="ZAD"/>
    <property type="match status" value="1"/>
</dbReference>
<evidence type="ECO:0000259" key="8">
    <source>
        <dbReference type="PROSITE" id="PS50950"/>
    </source>
</evidence>
<dbReference type="PROSITE" id="PS50950">
    <property type="entry name" value="ZF_THAP"/>
    <property type="match status" value="1"/>
</dbReference>
<evidence type="ECO:0000259" key="9">
    <source>
        <dbReference type="PROSITE" id="PS51915"/>
    </source>
</evidence>
<feature type="binding site" evidence="6">
    <location>
        <position position="226"/>
    </location>
    <ligand>
        <name>Zn(2+)</name>
        <dbReference type="ChEBI" id="CHEBI:29105"/>
    </ligand>
</feature>
<dbReference type="EMBL" id="OV651825">
    <property type="protein sequence ID" value="CAH1102493.1"/>
    <property type="molecule type" value="Genomic_DNA"/>
</dbReference>
<name>A0A9P0CLU6_9CUCU</name>
<gene>
    <name evidence="10" type="ORF">PSYICH_LOCUS3926</name>
</gene>
<evidence type="ECO:0000256" key="6">
    <source>
        <dbReference type="PROSITE-ProRule" id="PRU01263"/>
    </source>
</evidence>
<feature type="compositionally biased region" description="Low complexity" evidence="7">
    <location>
        <begin position="206"/>
        <end position="215"/>
    </location>
</feature>
<evidence type="ECO:0000256" key="1">
    <source>
        <dbReference type="ARBA" id="ARBA00022723"/>
    </source>
</evidence>
<evidence type="ECO:0000256" key="3">
    <source>
        <dbReference type="ARBA" id="ARBA00022833"/>
    </source>
</evidence>
<evidence type="ECO:0000256" key="2">
    <source>
        <dbReference type="ARBA" id="ARBA00022771"/>
    </source>
</evidence>
<reference evidence="10" key="1">
    <citation type="submission" date="2022-01" db="EMBL/GenBank/DDBJ databases">
        <authorList>
            <person name="King R."/>
        </authorList>
    </citation>
    <scope>NUCLEOTIDE SEQUENCE</scope>
</reference>
<dbReference type="Proteomes" id="UP001153636">
    <property type="component" value="Chromosome 13"/>
</dbReference>
<feature type="binding site" evidence="6">
    <location>
        <position position="286"/>
    </location>
    <ligand>
        <name>Zn(2+)</name>
        <dbReference type="ChEBI" id="CHEBI:29105"/>
    </ligand>
</feature>
<feature type="domain" description="THAP-type" evidence="8">
    <location>
        <begin position="1"/>
        <end position="88"/>
    </location>
</feature>
<keyword evidence="2 5" id="KW-0863">Zinc-finger</keyword>
<evidence type="ECO:0000256" key="5">
    <source>
        <dbReference type="PROSITE-ProRule" id="PRU00309"/>
    </source>
</evidence>
<dbReference type="OrthoDB" id="6782577at2759"/>
<dbReference type="SMART" id="SM00980">
    <property type="entry name" value="THAP"/>
    <property type="match status" value="1"/>
</dbReference>
<keyword evidence="4 5" id="KW-0238">DNA-binding</keyword>
<dbReference type="SMART" id="SM00692">
    <property type="entry name" value="DM3"/>
    <property type="match status" value="1"/>
</dbReference>
<keyword evidence="1 6" id="KW-0479">Metal-binding</keyword>
<feature type="region of interest" description="Disordered" evidence="7">
    <location>
        <begin position="338"/>
        <end position="393"/>
    </location>
</feature>
<dbReference type="InterPro" id="IPR012934">
    <property type="entry name" value="Znf_AD"/>
</dbReference>
<protein>
    <recommendedName>
        <fullName evidence="12">THAP-type domain-containing protein</fullName>
    </recommendedName>
</protein>